<gene>
    <name evidence="3" type="ORF">FHX72_001244</name>
</gene>
<feature type="transmembrane region" description="Helical" evidence="2">
    <location>
        <begin position="107"/>
        <end position="127"/>
    </location>
</feature>
<keyword evidence="4" id="KW-1185">Reference proteome</keyword>
<comment type="caution">
    <text evidence="3">The sequence shown here is derived from an EMBL/GenBank/DDBJ whole genome shotgun (WGS) entry which is preliminary data.</text>
</comment>
<evidence type="ECO:0000313" key="3">
    <source>
        <dbReference type="EMBL" id="MBB2957132.1"/>
    </source>
</evidence>
<dbReference type="Pfam" id="PF04977">
    <property type="entry name" value="DivIC"/>
    <property type="match status" value="1"/>
</dbReference>
<organism evidence="3 4">
    <name type="scientific">Pseudoclavibacter helvolus</name>
    <dbReference type="NCBI Taxonomy" id="255205"/>
    <lineage>
        <taxon>Bacteria</taxon>
        <taxon>Bacillati</taxon>
        <taxon>Actinomycetota</taxon>
        <taxon>Actinomycetes</taxon>
        <taxon>Micrococcales</taxon>
        <taxon>Microbacteriaceae</taxon>
        <taxon>Pseudoclavibacter</taxon>
    </lineage>
</organism>
<keyword evidence="3" id="KW-0132">Cell division</keyword>
<keyword evidence="2" id="KW-0812">Transmembrane</keyword>
<name>A0A7W4UNH4_9MICO</name>
<reference evidence="3 4" key="1">
    <citation type="submission" date="2020-08" db="EMBL/GenBank/DDBJ databases">
        <title>Sequencing the genomes of 1000 actinobacteria strains.</title>
        <authorList>
            <person name="Klenk H.-P."/>
        </authorList>
    </citation>
    <scope>NUCLEOTIDE SEQUENCE [LARGE SCALE GENOMIC DNA]</scope>
    <source>
        <strain evidence="3 4">DSM 20419</strain>
    </source>
</reference>
<evidence type="ECO:0000256" key="1">
    <source>
        <dbReference type="SAM" id="MobiDB-lite"/>
    </source>
</evidence>
<keyword evidence="2" id="KW-0472">Membrane</keyword>
<feature type="compositionally biased region" description="Low complexity" evidence="1">
    <location>
        <begin position="48"/>
        <end position="69"/>
    </location>
</feature>
<keyword evidence="2" id="KW-1133">Transmembrane helix</keyword>
<evidence type="ECO:0000313" key="4">
    <source>
        <dbReference type="Proteomes" id="UP000545286"/>
    </source>
</evidence>
<feature type="region of interest" description="Disordered" evidence="1">
    <location>
        <begin position="1"/>
        <end position="103"/>
    </location>
</feature>
<dbReference type="AlphaFoldDB" id="A0A7W4UNH4"/>
<dbReference type="RefSeq" id="WP_183623674.1">
    <property type="nucleotide sequence ID" value="NZ_JACHWJ010000001.1"/>
</dbReference>
<evidence type="ECO:0000256" key="2">
    <source>
        <dbReference type="SAM" id="Phobius"/>
    </source>
</evidence>
<protein>
    <submittedName>
        <fullName evidence="3">Cell division protein FtsB</fullName>
    </submittedName>
</protein>
<dbReference type="InterPro" id="IPR007060">
    <property type="entry name" value="FtsL/DivIC"/>
</dbReference>
<dbReference type="Proteomes" id="UP000545286">
    <property type="component" value="Unassembled WGS sequence"/>
</dbReference>
<sequence length="233" mass="24157">MASSTGKSGATGKAGSGSGSGQRKRPSSPPKDDVTASAPKAGSKSATPRAGSRAKSSAAASPKPGSKSQAKAKPRGKSAPTPPRKSASTASTGSTTRRRMPTVRPNGATVLVALVVILGIAVLAPTAQRYIAQRQYVAQLQAELAETQKSVDEIATERDRWSDPAYIQSQARGRLLFVMPGDTSYLVLDPPATTKQQQSNISTELHETQSSWLDSFVESLVTAGTAPAPTPSE</sequence>
<proteinExistence type="predicted"/>
<accession>A0A7W4UNH4</accession>
<feature type="compositionally biased region" description="Low complexity" evidence="1">
    <location>
        <begin position="84"/>
        <end position="95"/>
    </location>
</feature>
<dbReference type="EMBL" id="JACHWJ010000001">
    <property type="protein sequence ID" value="MBB2957132.1"/>
    <property type="molecule type" value="Genomic_DNA"/>
</dbReference>
<keyword evidence="3" id="KW-0131">Cell cycle</keyword>
<feature type="compositionally biased region" description="Low complexity" evidence="1">
    <location>
        <begin position="1"/>
        <end position="11"/>
    </location>
</feature>
<dbReference type="GO" id="GO:0051301">
    <property type="term" value="P:cell division"/>
    <property type="evidence" value="ECO:0007669"/>
    <property type="project" value="UniProtKB-KW"/>
</dbReference>